<evidence type="ECO:0000313" key="2">
    <source>
        <dbReference type="Proteomes" id="UP000192328"/>
    </source>
</evidence>
<organism evidence="1 2">
    <name type="scientific">Aristaeella lactis</name>
    <dbReference type="NCBI Taxonomy" id="3046383"/>
    <lineage>
        <taxon>Bacteria</taxon>
        <taxon>Bacillati</taxon>
        <taxon>Bacillota</taxon>
        <taxon>Clostridia</taxon>
        <taxon>Eubacteriales</taxon>
        <taxon>Aristaeellaceae</taxon>
        <taxon>Aristaeella</taxon>
    </lineage>
</organism>
<dbReference type="EMBL" id="FWXZ01000002">
    <property type="protein sequence ID" value="SMC59457.1"/>
    <property type="molecule type" value="Genomic_DNA"/>
</dbReference>
<accession>A0AC61PLB7</accession>
<keyword evidence="2" id="KW-1185">Reference proteome</keyword>
<gene>
    <name evidence="1" type="ORF">SAMN06297397_1628</name>
</gene>
<comment type="caution">
    <text evidence="1">The sequence shown here is derived from an EMBL/GenBank/DDBJ whole genome shotgun (WGS) entry which is preliminary data.</text>
</comment>
<dbReference type="Proteomes" id="UP000192328">
    <property type="component" value="Unassembled WGS sequence"/>
</dbReference>
<sequence length="192" mass="20364">MSFSFVFILNSILFGIGLAMDAFSVSVANGLNEPNMHVRRSLLIAGTFGLFQTLMPLAGWICVHSIAEAFQAFQPFIPWIALALLLFIGIKMIVEGVREEKGEAEPLHGGALMIQGIATSIDALSVGFTIAEYNYVSALTESLIIGIVTFGICVAGIRLGKTIGTKLAGKASVFGGIILILIGLEIFITGIT</sequence>
<protein>
    <submittedName>
        <fullName evidence="1">Mn2+ efflux pump MntP</fullName>
    </submittedName>
</protein>
<evidence type="ECO:0000313" key="1">
    <source>
        <dbReference type="EMBL" id="SMC59457.1"/>
    </source>
</evidence>
<name>A0AC61PLB7_9FIRM</name>
<reference evidence="1" key="1">
    <citation type="submission" date="2017-04" db="EMBL/GenBank/DDBJ databases">
        <authorList>
            <person name="Varghese N."/>
            <person name="Submissions S."/>
        </authorList>
    </citation>
    <scope>NUCLEOTIDE SEQUENCE</scope>
    <source>
        <strain evidence="1">WTE2008</strain>
    </source>
</reference>
<proteinExistence type="predicted"/>